<accession>A0A6P7U3G2</accession>
<evidence type="ECO:0000313" key="1">
    <source>
        <dbReference type="Proteomes" id="UP000515154"/>
    </source>
</evidence>
<proteinExistence type="predicted"/>
<gene>
    <name evidence="2" type="primary">LOC115229176</name>
</gene>
<evidence type="ECO:0000313" key="2">
    <source>
        <dbReference type="RefSeq" id="XP_029655436.2"/>
    </source>
</evidence>
<dbReference type="RefSeq" id="XP_029655436.2">
    <property type="nucleotide sequence ID" value="XM_029799576.2"/>
</dbReference>
<dbReference type="Proteomes" id="UP000515154">
    <property type="component" value="Unplaced"/>
</dbReference>
<sequence length="178" mass="20675">MSVPAYSAQRMYHPGNYYALSQRFIQPAIYRPQYFIPRTVPQNSTFRLPLPVKRQSLVTPFQLKKDYFPSKSTSTVLNSNQPPKRVSRFNAELWRPDVSGSPESASNITTNTNLVQPTFAVLQNGQSKKKKNRFKKNQASLANELEKMRCTQDITTEHDMRWLSMSFQVRWSRKGVLR</sequence>
<keyword evidence="1" id="KW-1185">Reference proteome</keyword>
<dbReference type="AlphaFoldDB" id="A0A6P7U3G2"/>
<name>A0A6P7U3G2_9MOLL</name>
<dbReference type="KEGG" id="osn:115229176"/>
<reference evidence="2" key="1">
    <citation type="submission" date="2025-08" db="UniProtKB">
        <authorList>
            <consortium name="RefSeq"/>
        </authorList>
    </citation>
    <scope>IDENTIFICATION</scope>
</reference>
<organism evidence="1 2">
    <name type="scientific">Octopus sinensis</name>
    <name type="common">East Asian common octopus</name>
    <dbReference type="NCBI Taxonomy" id="2607531"/>
    <lineage>
        <taxon>Eukaryota</taxon>
        <taxon>Metazoa</taxon>
        <taxon>Spiralia</taxon>
        <taxon>Lophotrochozoa</taxon>
        <taxon>Mollusca</taxon>
        <taxon>Cephalopoda</taxon>
        <taxon>Coleoidea</taxon>
        <taxon>Octopodiformes</taxon>
        <taxon>Octopoda</taxon>
        <taxon>Incirrata</taxon>
        <taxon>Octopodidae</taxon>
        <taxon>Octopus</taxon>
    </lineage>
</organism>
<protein>
    <submittedName>
        <fullName evidence="2">Uncharacterized protein LOC115229176</fullName>
    </submittedName>
</protein>